<keyword evidence="1" id="KW-0732">Signal</keyword>
<reference evidence="3 4" key="1">
    <citation type="submission" date="2019-05" db="EMBL/GenBank/DDBJ databases">
        <title>Hymenobacter edaphi sp. nov., isolated from abandoned arsenic-contaminated farmland soil.</title>
        <authorList>
            <person name="Nie L."/>
        </authorList>
    </citation>
    <scope>NUCLEOTIDE SEQUENCE [LARGE SCALE GENOMIC DNA]</scope>
    <source>
        <strain evidence="3 4">1-3-3-8</strain>
    </source>
</reference>
<keyword evidence="4" id="KW-1185">Reference proteome</keyword>
<sequence>MSTVVRHLLRHLPVALLGLSSALPARAQTQTAPAWSTAQSVGRAARHAVLDAAGNTYHWGTFFPSTTIGGTTLTSRGDTDSFVAKYSPTGALLWLRQLGSTGYDEAVDLTVDAAGNVYVTGIVGGALDFGGATVTATNRQGFLMRYNAQGTATWAQLISSPDVKRVRHDGNGHVFVVGNFTGTVGLGGTTVSAPAGSVLHYFLGRFSEAGSLDWALPVFGYLNAGNVAYRDVHLALAPGGALYLAADFDVAPTVGSTTLAPRGLQDAMLTRISAQGQPEWVRQFGGTGREVVAGLCCDAAGNAYLAGSFTTPFAVGSTTLTGAGLTDAYLAKVAPDGSPLWAQSGGGPSVDYFIGLTVDAAGNAYPTGSFYDTAQFGTATLTGDPSHTCASVVAYSPQGQVRWAQQSGGGGTSAGYSISQSSAGDLQVFGSMSAGTVSFGPLAVTPSVAEFFTARLNGAALATKTGASVQPLPLYPNPATEDVQLPLAAGTTVQLIDARGRVVRTQLVTTGPVSVRDLAPGLYTLRATDARGQQYGARLVVQ</sequence>
<dbReference type="InterPro" id="IPR052918">
    <property type="entry name" value="Motility_Chemotaxis_Reg"/>
</dbReference>
<dbReference type="InterPro" id="IPR010620">
    <property type="entry name" value="SBBP_repeat"/>
</dbReference>
<comment type="caution">
    <text evidence="3">The sequence shown here is derived from an EMBL/GenBank/DDBJ whole genome shotgun (WGS) entry which is preliminary data.</text>
</comment>
<dbReference type="Pfam" id="PF18962">
    <property type="entry name" value="Por_Secre_tail"/>
    <property type="match status" value="1"/>
</dbReference>
<name>A0A5R8WSM2_9BACT</name>
<protein>
    <submittedName>
        <fullName evidence="3">T9SS type A sorting domain-containing protein</fullName>
    </submittedName>
</protein>
<dbReference type="PANTHER" id="PTHR35580">
    <property type="entry name" value="CELL SURFACE GLYCOPROTEIN (S-LAYER PROTEIN)-LIKE PROTEIN"/>
    <property type="match status" value="1"/>
</dbReference>
<evidence type="ECO:0000313" key="4">
    <source>
        <dbReference type="Proteomes" id="UP000305517"/>
    </source>
</evidence>
<evidence type="ECO:0000313" key="3">
    <source>
        <dbReference type="EMBL" id="TLM94185.1"/>
    </source>
</evidence>
<feature type="signal peptide" evidence="1">
    <location>
        <begin position="1"/>
        <end position="27"/>
    </location>
</feature>
<evidence type="ECO:0000256" key="1">
    <source>
        <dbReference type="SAM" id="SignalP"/>
    </source>
</evidence>
<dbReference type="NCBIfam" id="TIGR04183">
    <property type="entry name" value="Por_Secre_tail"/>
    <property type="match status" value="1"/>
</dbReference>
<dbReference type="PANTHER" id="PTHR35580:SF1">
    <property type="entry name" value="PHYTASE-LIKE DOMAIN-CONTAINING PROTEIN"/>
    <property type="match status" value="1"/>
</dbReference>
<feature type="domain" description="Secretion system C-terminal sorting" evidence="2">
    <location>
        <begin position="474"/>
        <end position="541"/>
    </location>
</feature>
<dbReference type="RefSeq" id="WP_138076996.1">
    <property type="nucleotide sequence ID" value="NZ_VAJM01000003.1"/>
</dbReference>
<dbReference type="EMBL" id="VAJM01000003">
    <property type="protein sequence ID" value="TLM94185.1"/>
    <property type="molecule type" value="Genomic_DNA"/>
</dbReference>
<evidence type="ECO:0000259" key="2">
    <source>
        <dbReference type="Pfam" id="PF18962"/>
    </source>
</evidence>
<accession>A0A5R8WSM2</accession>
<dbReference type="Proteomes" id="UP000305517">
    <property type="component" value="Unassembled WGS sequence"/>
</dbReference>
<proteinExistence type="predicted"/>
<gene>
    <name evidence="3" type="ORF">FDY95_09215</name>
</gene>
<organism evidence="3 4">
    <name type="scientific">Hymenobacter jeollabukensis</name>
    <dbReference type="NCBI Taxonomy" id="2025313"/>
    <lineage>
        <taxon>Bacteria</taxon>
        <taxon>Pseudomonadati</taxon>
        <taxon>Bacteroidota</taxon>
        <taxon>Cytophagia</taxon>
        <taxon>Cytophagales</taxon>
        <taxon>Hymenobacteraceae</taxon>
        <taxon>Hymenobacter</taxon>
    </lineage>
</organism>
<dbReference type="OrthoDB" id="610424at2"/>
<feature type="chain" id="PRO_5024277368" evidence="1">
    <location>
        <begin position="28"/>
        <end position="542"/>
    </location>
</feature>
<dbReference type="InterPro" id="IPR026444">
    <property type="entry name" value="Secre_tail"/>
</dbReference>
<dbReference type="Pfam" id="PF06739">
    <property type="entry name" value="SBBP"/>
    <property type="match status" value="1"/>
</dbReference>
<dbReference type="AlphaFoldDB" id="A0A5R8WSM2"/>
<dbReference type="SUPFAM" id="SSF63829">
    <property type="entry name" value="Calcium-dependent phosphotriesterase"/>
    <property type="match status" value="1"/>
</dbReference>